<organism evidence="2">
    <name type="scientific">marine sediment metagenome</name>
    <dbReference type="NCBI Taxonomy" id="412755"/>
    <lineage>
        <taxon>unclassified sequences</taxon>
        <taxon>metagenomes</taxon>
        <taxon>ecological metagenomes</taxon>
    </lineage>
</organism>
<proteinExistence type="predicted"/>
<dbReference type="AlphaFoldDB" id="A0A0F9JWY6"/>
<sequence length="76" mass="7955">MKAIATVTSGIKRTTQVARHSPGILLASLMVGLSTWGVDHAEHGWAALTNPEHVFSLMGVIGAVLIGYFGGRPAKT</sequence>
<keyword evidence="1" id="KW-0472">Membrane</keyword>
<feature type="transmembrane region" description="Helical" evidence="1">
    <location>
        <begin position="21"/>
        <end position="38"/>
    </location>
</feature>
<feature type="transmembrane region" description="Helical" evidence="1">
    <location>
        <begin position="53"/>
        <end position="71"/>
    </location>
</feature>
<keyword evidence="1" id="KW-1133">Transmembrane helix</keyword>
<gene>
    <name evidence="2" type="ORF">LCGC14_1706230</name>
</gene>
<evidence type="ECO:0000313" key="2">
    <source>
        <dbReference type="EMBL" id="KKM14428.1"/>
    </source>
</evidence>
<evidence type="ECO:0000256" key="1">
    <source>
        <dbReference type="SAM" id="Phobius"/>
    </source>
</evidence>
<comment type="caution">
    <text evidence="2">The sequence shown here is derived from an EMBL/GenBank/DDBJ whole genome shotgun (WGS) entry which is preliminary data.</text>
</comment>
<reference evidence="2" key="1">
    <citation type="journal article" date="2015" name="Nature">
        <title>Complex archaea that bridge the gap between prokaryotes and eukaryotes.</title>
        <authorList>
            <person name="Spang A."/>
            <person name="Saw J.H."/>
            <person name="Jorgensen S.L."/>
            <person name="Zaremba-Niedzwiedzka K."/>
            <person name="Martijn J."/>
            <person name="Lind A.E."/>
            <person name="van Eijk R."/>
            <person name="Schleper C."/>
            <person name="Guy L."/>
            <person name="Ettema T.J."/>
        </authorList>
    </citation>
    <scope>NUCLEOTIDE SEQUENCE</scope>
</reference>
<name>A0A0F9JWY6_9ZZZZ</name>
<accession>A0A0F9JWY6</accession>
<keyword evidence="1" id="KW-0812">Transmembrane</keyword>
<protein>
    <submittedName>
        <fullName evidence="2">Uncharacterized protein</fullName>
    </submittedName>
</protein>
<dbReference type="EMBL" id="LAZR01015147">
    <property type="protein sequence ID" value="KKM14428.1"/>
    <property type="molecule type" value="Genomic_DNA"/>
</dbReference>